<keyword evidence="2" id="KW-0812">Transmembrane</keyword>
<evidence type="ECO:0000313" key="4">
    <source>
        <dbReference type="Proteomes" id="UP000807025"/>
    </source>
</evidence>
<reference evidence="3" key="1">
    <citation type="submission" date="2020-11" db="EMBL/GenBank/DDBJ databases">
        <authorList>
            <consortium name="DOE Joint Genome Institute"/>
            <person name="Ahrendt S."/>
            <person name="Riley R."/>
            <person name="Andreopoulos W."/>
            <person name="Labutti K."/>
            <person name="Pangilinan J."/>
            <person name="Ruiz-Duenas F.J."/>
            <person name="Barrasa J.M."/>
            <person name="Sanchez-Garcia M."/>
            <person name="Camarero S."/>
            <person name="Miyauchi S."/>
            <person name="Serrano A."/>
            <person name="Linde D."/>
            <person name="Babiker R."/>
            <person name="Drula E."/>
            <person name="Ayuso-Fernandez I."/>
            <person name="Pacheco R."/>
            <person name="Padilla G."/>
            <person name="Ferreira P."/>
            <person name="Barriuso J."/>
            <person name="Kellner H."/>
            <person name="Castanera R."/>
            <person name="Alfaro M."/>
            <person name="Ramirez L."/>
            <person name="Pisabarro A.G."/>
            <person name="Kuo A."/>
            <person name="Tritt A."/>
            <person name="Lipzen A."/>
            <person name="He G."/>
            <person name="Yan M."/>
            <person name="Ng V."/>
            <person name="Cullen D."/>
            <person name="Martin F."/>
            <person name="Rosso M.-N."/>
            <person name="Henrissat B."/>
            <person name="Hibbett D."/>
            <person name="Martinez A.T."/>
            <person name="Grigoriev I.V."/>
        </authorList>
    </citation>
    <scope>NUCLEOTIDE SEQUENCE</scope>
    <source>
        <strain evidence="3">ATCC 90797</strain>
    </source>
</reference>
<evidence type="ECO:0000256" key="1">
    <source>
        <dbReference type="SAM" id="MobiDB-lite"/>
    </source>
</evidence>
<comment type="caution">
    <text evidence="3">The sequence shown here is derived from an EMBL/GenBank/DDBJ whole genome shotgun (WGS) entry which is preliminary data.</text>
</comment>
<keyword evidence="2" id="KW-1133">Transmembrane helix</keyword>
<organism evidence="3 4">
    <name type="scientific">Pleurotus eryngii</name>
    <name type="common">Boletus of the steppes</name>
    <dbReference type="NCBI Taxonomy" id="5323"/>
    <lineage>
        <taxon>Eukaryota</taxon>
        <taxon>Fungi</taxon>
        <taxon>Dikarya</taxon>
        <taxon>Basidiomycota</taxon>
        <taxon>Agaricomycotina</taxon>
        <taxon>Agaricomycetes</taxon>
        <taxon>Agaricomycetidae</taxon>
        <taxon>Agaricales</taxon>
        <taxon>Pleurotineae</taxon>
        <taxon>Pleurotaceae</taxon>
        <taxon>Pleurotus</taxon>
    </lineage>
</organism>
<accession>A0A9P5ZUT2</accession>
<feature type="transmembrane region" description="Helical" evidence="2">
    <location>
        <begin position="40"/>
        <end position="58"/>
    </location>
</feature>
<sequence>MQAQRSAAQPPFNVQRSSMHPRTRVPTFLSLVTESSSSRSLLLLLFFFLVFLFPFLAPSYSPSLLRMRICQLASRERVEGTGNHRGIDGKLATNSPSGGDGRSPKVNQRTGDASTFQVSSFQRCNVATIEGRERARARAREGKGGRHARAPRCAFGYLDIFRTAVALITELPSFQRPLLHCPSSRALSPTQTDMYVCTPRLNPDYSQFRPSCAVWRRSSSRPLVPHPYNGRDEIQMRCAGAAGRRVLSRFTSGGGGGGGGTAG</sequence>
<name>A0A9P5ZUT2_PLEER</name>
<keyword evidence="2" id="KW-0472">Membrane</keyword>
<evidence type="ECO:0000256" key="2">
    <source>
        <dbReference type="SAM" id="Phobius"/>
    </source>
</evidence>
<gene>
    <name evidence="3" type="ORF">BDN71DRAFT_985811</name>
</gene>
<evidence type="ECO:0000313" key="3">
    <source>
        <dbReference type="EMBL" id="KAF9494374.1"/>
    </source>
</evidence>
<feature type="region of interest" description="Disordered" evidence="1">
    <location>
        <begin position="80"/>
        <end position="112"/>
    </location>
</feature>
<proteinExistence type="predicted"/>
<dbReference type="EMBL" id="MU154573">
    <property type="protein sequence ID" value="KAF9494374.1"/>
    <property type="molecule type" value="Genomic_DNA"/>
</dbReference>
<dbReference type="Proteomes" id="UP000807025">
    <property type="component" value="Unassembled WGS sequence"/>
</dbReference>
<dbReference type="AlphaFoldDB" id="A0A9P5ZUT2"/>
<keyword evidence="4" id="KW-1185">Reference proteome</keyword>
<protein>
    <submittedName>
        <fullName evidence="3">Uncharacterized protein</fullName>
    </submittedName>
</protein>